<dbReference type="EMBL" id="QWLA01000011">
    <property type="protein sequence ID" value="RIH88351.1"/>
    <property type="molecule type" value="Genomic_DNA"/>
</dbReference>
<protein>
    <submittedName>
        <fullName evidence="1">MoaD family protein</fullName>
    </submittedName>
</protein>
<gene>
    <name evidence="1" type="ORF">Mrose_00910</name>
</gene>
<keyword evidence="2" id="KW-1185">Reference proteome</keyword>
<dbReference type="OrthoDB" id="9156098at2"/>
<dbReference type="PANTHER" id="PTHR38031">
    <property type="entry name" value="SULFUR CARRIER PROTEIN SLR0821-RELATED"/>
    <property type="match status" value="1"/>
</dbReference>
<dbReference type="RefSeq" id="WP_119276238.1">
    <property type="nucleotide sequence ID" value="NZ_QWLA01000011.1"/>
</dbReference>
<reference evidence="1 2" key="1">
    <citation type="submission" date="2018-08" db="EMBL/GenBank/DDBJ databases">
        <title>Meiothermus roseus NBRC 110900 genome sequencing project.</title>
        <authorList>
            <person name="Da Costa M.S."/>
            <person name="Albuquerque L."/>
            <person name="Raposo P."/>
            <person name="Froufe H.J.C."/>
            <person name="Barroso C.S."/>
            <person name="Egas C."/>
        </authorList>
    </citation>
    <scope>NUCLEOTIDE SEQUENCE [LARGE SCALE GENOMIC DNA]</scope>
    <source>
        <strain evidence="1 2">NBRC 110900</strain>
    </source>
</reference>
<sequence>MKVWFSSHFREYTGGQAEVTLEAPTPTLAHLIATLDQHYPGLAFRIVDEQGRLRPHVNLVVDDAFERDLSRALEASSRVGVVAALSGG</sequence>
<dbReference type="InterPro" id="IPR003749">
    <property type="entry name" value="ThiS/MoaD-like"/>
</dbReference>
<proteinExistence type="predicted"/>
<evidence type="ECO:0000313" key="1">
    <source>
        <dbReference type="EMBL" id="RIH88351.1"/>
    </source>
</evidence>
<evidence type="ECO:0000313" key="2">
    <source>
        <dbReference type="Proteomes" id="UP000265341"/>
    </source>
</evidence>
<dbReference type="PANTHER" id="PTHR38031:SF1">
    <property type="entry name" value="SULFUR CARRIER PROTEIN CYSO"/>
    <property type="match status" value="1"/>
</dbReference>
<dbReference type="Pfam" id="PF02597">
    <property type="entry name" value="ThiS"/>
    <property type="match status" value="1"/>
</dbReference>
<dbReference type="AlphaFoldDB" id="A0A399F197"/>
<dbReference type="InterPro" id="IPR012675">
    <property type="entry name" value="Beta-grasp_dom_sf"/>
</dbReference>
<accession>A0A399F197</accession>
<name>A0A399F197_9DEIN</name>
<dbReference type="Proteomes" id="UP000265341">
    <property type="component" value="Unassembled WGS sequence"/>
</dbReference>
<dbReference type="Gene3D" id="3.10.20.30">
    <property type="match status" value="1"/>
</dbReference>
<comment type="caution">
    <text evidence="1">The sequence shown here is derived from an EMBL/GenBank/DDBJ whole genome shotgun (WGS) entry which is preliminary data.</text>
</comment>
<organism evidence="1 2">
    <name type="scientific">Calidithermus roseus</name>
    <dbReference type="NCBI Taxonomy" id="1644118"/>
    <lineage>
        <taxon>Bacteria</taxon>
        <taxon>Thermotogati</taxon>
        <taxon>Deinococcota</taxon>
        <taxon>Deinococci</taxon>
        <taxon>Thermales</taxon>
        <taxon>Thermaceae</taxon>
        <taxon>Calidithermus</taxon>
    </lineage>
</organism>
<dbReference type="InterPro" id="IPR052045">
    <property type="entry name" value="Sulfur_Carrier/Prot_Modifier"/>
</dbReference>
<dbReference type="InterPro" id="IPR016155">
    <property type="entry name" value="Mopterin_synth/thiamin_S_b"/>
</dbReference>
<dbReference type="CDD" id="cd17040">
    <property type="entry name" value="Ubl_MoaD_like"/>
    <property type="match status" value="1"/>
</dbReference>
<dbReference type="SUPFAM" id="SSF54285">
    <property type="entry name" value="MoaD/ThiS"/>
    <property type="match status" value="1"/>
</dbReference>